<dbReference type="InterPro" id="IPR036388">
    <property type="entry name" value="WH-like_DNA-bd_sf"/>
</dbReference>
<dbReference type="SUPFAM" id="SSF46894">
    <property type="entry name" value="C-terminal effector domain of the bipartite response regulators"/>
    <property type="match status" value="1"/>
</dbReference>
<dbReference type="SMART" id="SM00421">
    <property type="entry name" value="HTH_LUXR"/>
    <property type="match status" value="1"/>
</dbReference>
<evidence type="ECO:0000313" key="3">
    <source>
        <dbReference type="Proteomes" id="UP001257948"/>
    </source>
</evidence>
<dbReference type="InterPro" id="IPR000792">
    <property type="entry name" value="Tscrpt_reg_LuxR_C"/>
</dbReference>
<feature type="domain" description="HTH luxR-type" evidence="1">
    <location>
        <begin position="680"/>
        <end position="745"/>
    </location>
</feature>
<protein>
    <submittedName>
        <fullName evidence="2">LuxR C-terminal-related transcriptional regulator</fullName>
    </submittedName>
</protein>
<dbReference type="InterPro" id="IPR011990">
    <property type="entry name" value="TPR-like_helical_dom_sf"/>
</dbReference>
<dbReference type="PANTHER" id="PTHR47691">
    <property type="entry name" value="REGULATOR-RELATED"/>
    <property type="match status" value="1"/>
</dbReference>
<reference evidence="3" key="1">
    <citation type="submission" date="2023-07" db="EMBL/GenBank/DDBJ databases">
        <title>Draft genome sequence of the endophytic actinobacterium Streptomyces justiciae WPN32, a potential antibiotic producer.</title>
        <authorList>
            <person name="Yasawong M."/>
            <person name="Pana W."/>
            <person name="Ganta P."/>
            <person name="Santapan N."/>
            <person name="Songngamsuk T."/>
            <person name="Phatcharaharikarn M."/>
            <person name="Kerdtoob S."/>
            <person name="Nantapong N."/>
        </authorList>
    </citation>
    <scope>NUCLEOTIDE SEQUENCE [LARGE SCALE GENOMIC DNA]</scope>
    <source>
        <strain evidence="3">WPN32</strain>
    </source>
</reference>
<dbReference type="Gene3D" id="3.40.50.300">
    <property type="entry name" value="P-loop containing nucleotide triphosphate hydrolases"/>
    <property type="match status" value="1"/>
</dbReference>
<dbReference type="PROSITE" id="PS50043">
    <property type="entry name" value="HTH_LUXR_2"/>
    <property type="match status" value="1"/>
</dbReference>
<dbReference type="Gene3D" id="1.10.10.10">
    <property type="entry name" value="Winged helix-like DNA-binding domain superfamily/Winged helix DNA-binding domain"/>
    <property type="match status" value="1"/>
</dbReference>
<gene>
    <name evidence="2" type="ORF">RQC66_21130</name>
</gene>
<accession>A0ABU3LVH3</accession>
<organism evidence="2 3">
    <name type="scientific">Streptomyces justiciae</name>
    <dbReference type="NCBI Taxonomy" id="2780140"/>
    <lineage>
        <taxon>Bacteria</taxon>
        <taxon>Bacillati</taxon>
        <taxon>Actinomycetota</taxon>
        <taxon>Actinomycetes</taxon>
        <taxon>Kitasatosporales</taxon>
        <taxon>Streptomycetaceae</taxon>
        <taxon>Streptomyces</taxon>
    </lineage>
</organism>
<dbReference type="PRINTS" id="PR00038">
    <property type="entry name" value="HTHLUXR"/>
</dbReference>
<dbReference type="Gene3D" id="1.25.40.10">
    <property type="entry name" value="Tetratricopeptide repeat domain"/>
    <property type="match status" value="1"/>
</dbReference>
<dbReference type="Pfam" id="PF00196">
    <property type="entry name" value="GerE"/>
    <property type="match status" value="1"/>
</dbReference>
<dbReference type="CDD" id="cd06170">
    <property type="entry name" value="LuxR_C_like"/>
    <property type="match status" value="1"/>
</dbReference>
<dbReference type="EMBL" id="JAVTLL010000014">
    <property type="protein sequence ID" value="MDT7843231.1"/>
    <property type="molecule type" value="Genomic_DNA"/>
</dbReference>
<proteinExistence type="predicted"/>
<dbReference type="InterPro" id="IPR027417">
    <property type="entry name" value="P-loop_NTPase"/>
</dbReference>
<dbReference type="RefSeq" id="WP_314202801.1">
    <property type="nucleotide sequence ID" value="NZ_JAVTLL010000014.1"/>
</dbReference>
<evidence type="ECO:0000259" key="1">
    <source>
        <dbReference type="PROSITE" id="PS50043"/>
    </source>
</evidence>
<evidence type="ECO:0000313" key="2">
    <source>
        <dbReference type="EMBL" id="MDT7843231.1"/>
    </source>
</evidence>
<dbReference type="PANTHER" id="PTHR47691:SF3">
    <property type="entry name" value="HTH-TYPE TRANSCRIPTIONAL REGULATOR RV0890C-RELATED"/>
    <property type="match status" value="1"/>
</dbReference>
<dbReference type="SUPFAM" id="SSF48452">
    <property type="entry name" value="TPR-like"/>
    <property type="match status" value="1"/>
</dbReference>
<comment type="caution">
    <text evidence="2">The sequence shown here is derived from an EMBL/GenBank/DDBJ whole genome shotgun (WGS) entry which is preliminary data.</text>
</comment>
<dbReference type="Proteomes" id="UP001257948">
    <property type="component" value="Unassembled WGS sequence"/>
</dbReference>
<dbReference type="PRINTS" id="PR00364">
    <property type="entry name" value="DISEASERSIST"/>
</dbReference>
<dbReference type="InterPro" id="IPR016032">
    <property type="entry name" value="Sig_transdc_resp-reg_C-effctor"/>
</dbReference>
<keyword evidence="3" id="KW-1185">Reference proteome</keyword>
<name>A0ABU3LVH3_9ACTN</name>
<sequence length="752" mass="80688">MELTSFVGRAAELAQLTQLFRQARLVTLVGPGGVGKTRLALRAAAQAAPKLADGIRLAELSGLRGPERLPEVVADALELPDRRGASGFEAVVNHVAARELLLVLDTCEHMVDTCALLVNVLLAHAPGLRILTTSRQPLGVPAEHVVPVPPLGLAEGEAGEAGEAVQLFEQRAASAVPSLSFTPEERTIAASLCRRLDGIPLAIELAAVRLRALPIGVLAARLTQSFTVLGAGRSGTSTRHQNMAATIGWSHQLCSPDERLLWARLSVFGGDFDVTAVEVVCTDARLPAGSVVDSLVGLVDKSVLLRQGDRYRLLDVIRDFGAQRLEEADETALMRRRLIGYFHARLRQFEERFFTSDQVHLHKALLAEHRNLTAALEYADADGVLLPLAAAMWPYRLCAGHPAEARYWMDRALAQQPEVSEDRVKALVWATTFAVIQGDAEAGQRLAAVLQEQAARLDDLRLQGLALMCHGMAGALAGEAQEAVAELRLALDRLRKHGTELDVALANLRLGVVLALHDRAEAAIGVFEEVLRLVGADSDESYVQGHACGFLAVAQLQAGRPAAAEQAARRALTLHDRRADVLGVALALDFLAWATTGLGRHQRAALLLGGADALFQLLGRGRALDNPQLLRTHERAESGLDRALGKQSVQQLRRTGASLPHEQILVFALSDDAAPPAQDEAPAHGGLTRREREVAALVAGGLTNREIAERLVISKRTADTHVEHILAKLGVSSRAQIAPLVPPEPTPGADEH</sequence>
<dbReference type="SUPFAM" id="SSF52540">
    <property type="entry name" value="P-loop containing nucleoside triphosphate hydrolases"/>
    <property type="match status" value="1"/>
</dbReference>